<protein>
    <submittedName>
        <fullName evidence="2">ARAD1C00990p</fullName>
    </submittedName>
</protein>
<feature type="compositionally biased region" description="Low complexity" evidence="1">
    <location>
        <begin position="31"/>
        <end position="42"/>
    </location>
</feature>
<feature type="compositionally biased region" description="Basic residues" evidence="1">
    <location>
        <begin position="101"/>
        <end position="110"/>
    </location>
</feature>
<dbReference type="EMBL" id="HG937693">
    <property type="protein sequence ID" value="CDP33936.1"/>
    <property type="molecule type" value="Genomic_DNA"/>
</dbReference>
<sequence>MSHEYESDSDSAPEEESISVAAQRSRQKEIQAQNLLKQQQAQERAKRRQRNELYSQQRKQKEESQIDLLPEDILEQADKDMNEEAEEQELAAALQAENARRRAASQRPKKTVFDKGPVKVKVLQKKKKSLAPAKDTALSKRDRMLSRRSIERR</sequence>
<organism evidence="2">
    <name type="scientific">Blastobotrys adeninivorans</name>
    <name type="common">Yeast</name>
    <name type="synonym">Arxula adeninivorans</name>
    <dbReference type="NCBI Taxonomy" id="409370"/>
    <lineage>
        <taxon>Eukaryota</taxon>
        <taxon>Fungi</taxon>
        <taxon>Dikarya</taxon>
        <taxon>Ascomycota</taxon>
        <taxon>Saccharomycotina</taxon>
        <taxon>Dipodascomycetes</taxon>
        <taxon>Dipodascales</taxon>
        <taxon>Trichomonascaceae</taxon>
        <taxon>Blastobotrys</taxon>
    </lineage>
</organism>
<reference evidence="2" key="2">
    <citation type="submission" date="2014-06" db="EMBL/GenBank/DDBJ databases">
        <title>The complete genome of Blastobotrys (Arxula) adeninivorans LS3 - a yeast of biotechnological interest.</title>
        <authorList>
            <person name="Kunze G."/>
            <person name="Gaillardin C."/>
            <person name="Czernicka M."/>
            <person name="Durrens P."/>
            <person name="Martin T."/>
            <person name="Boer E."/>
            <person name="Gabaldon T."/>
            <person name="Cruz J."/>
            <person name="Talla E."/>
            <person name="Marck C."/>
            <person name="Goffeau A."/>
            <person name="Barbe V."/>
            <person name="Baret P."/>
            <person name="Baronian K."/>
            <person name="Beier S."/>
            <person name="Bleykasten C."/>
            <person name="Bode R."/>
            <person name="Casaregola S."/>
            <person name="Despons L."/>
            <person name="Fairhead C."/>
            <person name="Giersberg M."/>
            <person name="Gierski P."/>
            <person name="Hahnel U."/>
            <person name="Hartmann A."/>
            <person name="Jankowska D."/>
            <person name="Jubin C."/>
            <person name="Jung P."/>
            <person name="Lafontaine I."/>
            <person name="Leh-Louis V."/>
            <person name="Lemaire M."/>
            <person name="Marcet-Houben M."/>
            <person name="Mascher M."/>
            <person name="Morel G."/>
            <person name="Richard G.-F."/>
            <person name="Riechen J."/>
            <person name="Sacerdot C."/>
            <person name="Sarkar A."/>
            <person name="Savel G."/>
            <person name="Schacherer J."/>
            <person name="Sherman D."/>
            <person name="Straub M.-L."/>
            <person name="Stein N."/>
            <person name="Thierry A."/>
            <person name="Trautwein-Schult A."/>
            <person name="Westhof E."/>
            <person name="Worch S."/>
            <person name="Dujon B."/>
            <person name="Souciet J.-L."/>
            <person name="Wincker P."/>
            <person name="Scholz U."/>
            <person name="Neuveglise N."/>
        </authorList>
    </citation>
    <scope>NUCLEOTIDE SEQUENCE</scope>
    <source>
        <strain evidence="2">LS3</strain>
    </source>
</reference>
<dbReference type="Pfam" id="PF08297">
    <property type="entry name" value="U3_snoRNA_assoc"/>
    <property type="match status" value="1"/>
</dbReference>
<feature type="region of interest" description="Disordered" evidence="1">
    <location>
        <begin position="1"/>
        <end position="153"/>
    </location>
</feature>
<dbReference type="InterPro" id="IPR013268">
    <property type="entry name" value="UTP16"/>
</dbReference>
<gene>
    <name evidence="2" type="ORF">GNLVRS02_ARAD1C00990g</name>
</gene>
<name>A0A060T417_BLAAD</name>
<reference evidence="2" key="1">
    <citation type="submission" date="2014-02" db="EMBL/GenBank/DDBJ databases">
        <authorList>
            <person name="Genoscope - CEA"/>
        </authorList>
    </citation>
    <scope>NUCLEOTIDE SEQUENCE</scope>
    <source>
        <strain evidence="2">LS3</strain>
    </source>
</reference>
<accession>A0A060T417</accession>
<evidence type="ECO:0000313" key="2">
    <source>
        <dbReference type="EMBL" id="CDP33936.1"/>
    </source>
</evidence>
<feature type="compositionally biased region" description="Acidic residues" evidence="1">
    <location>
        <begin position="7"/>
        <end position="17"/>
    </location>
</feature>
<proteinExistence type="predicted"/>
<dbReference type="GO" id="GO:0030515">
    <property type="term" value="F:snoRNA binding"/>
    <property type="evidence" value="ECO:0007669"/>
    <property type="project" value="InterPro"/>
</dbReference>
<feature type="compositionally biased region" description="Basic and acidic residues" evidence="1">
    <location>
        <begin position="137"/>
        <end position="153"/>
    </location>
</feature>
<dbReference type="AlphaFoldDB" id="A0A060T417"/>
<evidence type="ECO:0000256" key="1">
    <source>
        <dbReference type="SAM" id="MobiDB-lite"/>
    </source>
</evidence>
<dbReference type="GO" id="GO:0006364">
    <property type="term" value="P:rRNA processing"/>
    <property type="evidence" value="ECO:0007669"/>
    <property type="project" value="InterPro"/>
</dbReference>